<evidence type="ECO:0000313" key="2">
    <source>
        <dbReference type="Proteomes" id="UP000218238"/>
    </source>
</evidence>
<dbReference type="Proteomes" id="UP000218238">
    <property type="component" value="Unassembled WGS sequence"/>
</dbReference>
<dbReference type="AlphaFoldDB" id="A0A2A2TF37"/>
<keyword evidence="2" id="KW-1185">Reference proteome</keyword>
<name>A0A2A2TF37_9CYAN</name>
<sequence>MFSQLLNPSVLAAVVEFENSTIPGVWASIDKKQLISEMRSRLNDPFQINQGAQPFCGPASIIFELVRKQPLRYVQLCRSLFETGGFQGTTKRIEASRTLRHSKGRLRMNQADWMVMSALRESENTIFNIEAEAPDIIRNLAGMTKSWEMQGWTREILGYQQVKYKHTYLHGEFEALEETAKAINLGGVAFALITADGLLRGKTPFLPYPNHWITLLGNISVKGGDWFDDDSGRISLDVYSWGKQFHINLDEGPFEDYFWGVVIGF</sequence>
<reference evidence="1 2" key="1">
    <citation type="submission" date="2017-08" db="EMBL/GenBank/DDBJ databases">
        <title>Draft genome sequence of filamentous cyanobacterium Calothrix elsteri CCALA 953.</title>
        <authorList>
            <person name="Gagunashvili A.N."/>
            <person name="Elster J."/>
            <person name="Andresson O.S."/>
        </authorList>
    </citation>
    <scope>NUCLEOTIDE SEQUENCE [LARGE SCALE GENOMIC DNA]</scope>
    <source>
        <strain evidence="1 2">CCALA 953</strain>
    </source>
</reference>
<gene>
    <name evidence="1" type="ORF">CK510_19770</name>
</gene>
<dbReference type="RefSeq" id="WP_095723332.1">
    <property type="nucleotide sequence ID" value="NZ_NTFS01000248.1"/>
</dbReference>
<protein>
    <submittedName>
        <fullName evidence="1">Uncharacterized protein</fullName>
    </submittedName>
</protein>
<dbReference type="EMBL" id="NTFS01000248">
    <property type="protein sequence ID" value="PAX52364.1"/>
    <property type="molecule type" value="Genomic_DNA"/>
</dbReference>
<dbReference type="OrthoDB" id="527753at2"/>
<accession>A0A2A2TF37</accession>
<evidence type="ECO:0000313" key="1">
    <source>
        <dbReference type="EMBL" id="PAX52364.1"/>
    </source>
</evidence>
<proteinExistence type="predicted"/>
<comment type="caution">
    <text evidence="1">The sequence shown here is derived from an EMBL/GenBank/DDBJ whole genome shotgun (WGS) entry which is preliminary data.</text>
</comment>
<organism evidence="1 2">
    <name type="scientific">Brunnivagina elsteri CCALA 953</name>
    <dbReference type="NCBI Taxonomy" id="987040"/>
    <lineage>
        <taxon>Bacteria</taxon>
        <taxon>Bacillati</taxon>
        <taxon>Cyanobacteriota</taxon>
        <taxon>Cyanophyceae</taxon>
        <taxon>Nostocales</taxon>
        <taxon>Calotrichaceae</taxon>
        <taxon>Brunnivagina</taxon>
    </lineage>
</organism>